<evidence type="ECO:0000259" key="1">
    <source>
        <dbReference type="Pfam" id="PF08445"/>
    </source>
</evidence>
<dbReference type="Pfam" id="PF08445">
    <property type="entry name" value="FR47"/>
    <property type="match status" value="1"/>
</dbReference>
<dbReference type="PANTHER" id="PTHR20958:SF6">
    <property type="entry name" value="GLYCINE N-ACYLTRANSFERASE-LIKE PROTEIN"/>
    <property type="match status" value="1"/>
</dbReference>
<evidence type="ECO:0000313" key="2">
    <source>
        <dbReference type="EMBL" id="KAB7502055.1"/>
    </source>
</evidence>
<dbReference type="InterPro" id="IPR013653">
    <property type="entry name" value="GCN5-like_dom"/>
</dbReference>
<organism evidence="2 3">
    <name type="scientific">Armadillidium nasatum</name>
    <dbReference type="NCBI Taxonomy" id="96803"/>
    <lineage>
        <taxon>Eukaryota</taxon>
        <taxon>Metazoa</taxon>
        <taxon>Ecdysozoa</taxon>
        <taxon>Arthropoda</taxon>
        <taxon>Crustacea</taxon>
        <taxon>Multicrustacea</taxon>
        <taxon>Malacostraca</taxon>
        <taxon>Eumalacostraca</taxon>
        <taxon>Peracarida</taxon>
        <taxon>Isopoda</taxon>
        <taxon>Oniscidea</taxon>
        <taxon>Crinocheta</taxon>
        <taxon>Armadillidiidae</taxon>
        <taxon>Armadillidium</taxon>
    </lineage>
</organism>
<dbReference type="InterPro" id="IPR016181">
    <property type="entry name" value="Acyl_CoA_acyltransferase"/>
</dbReference>
<accession>A0A5N5TAE2</accession>
<dbReference type="Proteomes" id="UP000326759">
    <property type="component" value="Unassembled WGS sequence"/>
</dbReference>
<reference evidence="2 3" key="1">
    <citation type="journal article" date="2019" name="PLoS Biol.">
        <title>Sex chromosomes control vertical transmission of feminizing Wolbachia symbionts in an isopod.</title>
        <authorList>
            <person name="Becking T."/>
            <person name="Chebbi M.A."/>
            <person name="Giraud I."/>
            <person name="Moumen B."/>
            <person name="Laverre T."/>
            <person name="Caubet Y."/>
            <person name="Peccoud J."/>
            <person name="Gilbert C."/>
            <person name="Cordaux R."/>
        </authorList>
    </citation>
    <scope>NUCLEOTIDE SEQUENCE [LARGE SCALE GENOMIC DNA]</scope>
    <source>
        <strain evidence="2">ANa2</strain>
        <tissue evidence="2">Whole body excluding digestive tract and cuticle</tissue>
    </source>
</reference>
<sequence>MSSSMKVREAREDELDFLIKKAEENLPHSLTIHGALSIGFRRNIYSRSYSKIYIPEDDSLPFFIIITGIIIKNRPNMTLYWNPEEIPREVARELLLSLPHWSWDEPFIIYSGWTPVLLETEKIVTGENSISKKLIFGLGNYGYCYGLGTKFSTPTIPRSEFVLAPLTEKDAELVHKNWIYNCAEDVESIRRNIESLPSMAAYEKILSSEQENKNNNMESFTDKPISWALTRPYGEVGFNFTFPEHRCKGLSGAVTKELVKKLIEDGITPFVNVTGENPASVKAIENIGFIKCSSFGYQYYWFPEMQLSEF</sequence>
<keyword evidence="2" id="KW-0808">Transferase</keyword>
<keyword evidence="3" id="KW-1185">Reference proteome</keyword>
<gene>
    <name evidence="2" type="primary">GLYATL3</name>
    <name evidence="2" type="ORF">Anas_11738</name>
</gene>
<evidence type="ECO:0000313" key="3">
    <source>
        <dbReference type="Proteomes" id="UP000326759"/>
    </source>
</evidence>
<dbReference type="Gene3D" id="3.40.630.30">
    <property type="match status" value="1"/>
</dbReference>
<dbReference type="OrthoDB" id="6372740at2759"/>
<dbReference type="InterPro" id="IPR053225">
    <property type="entry name" value="Acyl-CoA_N-acyltransferase"/>
</dbReference>
<comment type="caution">
    <text evidence="2">The sequence shown here is derived from an EMBL/GenBank/DDBJ whole genome shotgun (WGS) entry which is preliminary data.</text>
</comment>
<proteinExistence type="predicted"/>
<dbReference type="PANTHER" id="PTHR20958">
    <property type="entry name" value="GLYCINE N-ACYLTRANSFERASE-LIKE PROTEIN"/>
    <property type="match status" value="1"/>
</dbReference>
<dbReference type="SUPFAM" id="SSF55729">
    <property type="entry name" value="Acyl-CoA N-acyltransferases (Nat)"/>
    <property type="match status" value="1"/>
</dbReference>
<dbReference type="EMBL" id="SEYY01008694">
    <property type="protein sequence ID" value="KAB7502055.1"/>
    <property type="molecule type" value="Genomic_DNA"/>
</dbReference>
<feature type="domain" description="GCN5-related N-acetyltransferase Rv2170-like" evidence="1">
    <location>
        <begin position="224"/>
        <end position="292"/>
    </location>
</feature>
<dbReference type="GO" id="GO:0016747">
    <property type="term" value="F:acyltransferase activity, transferring groups other than amino-acyl groups"/>
    <property type="evidence" value="ECO:0007669"/>
    <property type="project" value="InterPro"/>
</dbReference>
<protein>
    <submittedName>
        <fullName evidence="2">Glycine N-acyltransferase-like protein 3</fullName>
    </submittedName>
</protein>
<keyword evidence="2" id="KW-0012">Acyltransferase</keyword>
<dbReference type="AlphaFoldDB" id="A0A5N5TAE2"/>
<name>A0A5N5TAE2_9CRUS</name>